<evidence type="ECO:0000313" key="2">
    <source>
        <dbReference type="EMBL" id="AII06901.1"/>
    </source>
</evidence>
<dbReference type="GO" id="GO:0008410">
    <property type="term" value="F:CoA-transferase activity"/>
    <property type="evidence" value="ECO:0007669"/>
    <property type="project" value="TreeGrafter"/>
</dbReference>
<dbReference type="PANTHER" id="PTHR48207:SF4">
    <property type="entry name" value="BLL6097 PROTEIN"/>
    <property type="match status" value="1"/>
</dbReference>
<dbReference type="InterPro" id="IPR003673">
    <property type="entry name" value="CoA-Trfase_fam_III"/>
</dbReference>
<dbReference type="InterPro" id="IPR044855">
    <property type="entry name" value="CoA-Trfase_III_dom3_sf"/>
</dbReference>
<organism evidence="2 3">
    <name type="scientific">Rhodococcus opacus</name>
    <name type="common">Nocardia opaca</name>
    <dbReference type="NCBI Taxonomy" id="37919"/>
    <lineage>
        <taxon>Bacteria</taxon>
        <taxon>Bacillati</taxon>
        <taxon>Actinomycetota</taxon>
        <taxon>Actinomycetes</taxon>
        <taxon>Mycobacteriales</taxon>
        <taxon>Nocardiaceae</taxon>
        <taxon>Rhodococcus</taxon>
    </lineage>
</organism>
<sequence length="392" mass="41167">MTQTENAPDLPLAGIVVVDLGQYIAAPGAAQTLADLGADVIKVESPEGDQARGIGVYGEAIMRAYNRRKKSIVLDLKNDVDLGNARSLIRHADVVVHNLRPGVMDRLGLSAAAIRELNPTVVLASVSGFGTHGPSRARPGLDIAAQAETGMMSATGEADGDPQRVGFPLVDHATSYVVAQAILAALYRRERTGLGDEIEVSLLDVAVDLQCVNWGEYGITGVVPRRSGNGQPTAAPAADIFRTADGSIVVSAYTAARFEQLCAIANCPELPKDPRFADNPARVAHRAELLDALSPFFSELDTETALQQLTSAGIVAGAVRSYDQVLTAADVIASGIFATASSVEGAQYDIPGLPYRSQSTPRNRGAGAVPELGEHTGEVLSRYGLVDHATVH</sequence>
<gene>
    <name evidence="2" type="ORF">EP51_20530</name>
</gene>
<evidence type="ECO:0000256" key="1">
    <source>
        <dbReference type="ARBA" id="ARBA00022679"/>
    </source>
</evidence>
<dbReference type="eggNOG" id="COG1804">
    <property type="taxonomic scope" value="Bacteria"/>
</dbReference>
<proteinExistence type="predicted"/>
<dbReference type="Gene3D" id="3.40.50.10540">
    <property type="entry name" value="Crotonobetainyl-coa:carnitine coa-transferase, domain 1"/>
    <property type="match status" value="1"/>
</dbReference>
<dbReference type="RefSeq" id="WP_128640247.1">
    <property type="nucleotide sequence ID" value="NZ_CP008947.1"/>
</dbReference>
<evidence type="ECO:0000313" key="3">
    <source>
        <dbReference type="Proteomes" id="UP000028488"/>
    </source>
</evidence>
<dbReference type="EMBL" id="CP008947">
    <property type="protein sequence ID" value="AII06901.1"/>
    <property type="molecule type" value="Genomic_DNA"/>
</dbReference>
<dbReference type="Pfam" id="PF02515">
    <property type="entry name" value="CoA_transf_3"/>
    <property type="match status" value="1"/>
</dbReference>
<dbReference type="AlphaFoldDB" id="A0A076EM88"/>
<accession>A0A076EM88</accession>
<dbReference type="InterPro" id="IPR050483">
    <property type="entry name" value="CoA-transferase_III_domain"/>
</dbReference>
<protein>
    <submittedName>
        <fullName evidence="2">Carnitine dehydratase</fullName>
    </submittedName>
</protein>
<dbReference type="PANTHER" id="PTHR48207">
    <property type="entry name" value="SUCCINATE--HYDROXYMETHYLGLUTARATE COA-TRANSFERASE"/>
    <property type="match status" value="1"/>
</dbReference>
<reference evidence="2 3" key="1">
    <citation type="submission" date="2014-07" db="EMBL/GenBank/DDBJ databases">
        <title>Genome Sequence of Rhodococcus opacus Strain R7, a Biodegrader of Mono- and Polycyclic Aromatic Hydrocarbons.</title>
        <authorList>
            <person name="Di Gennaro P."/>
            <person name="Zampolli J."/>
            <person name="Presti I."/>
            <person name="Cappelletti M."/>
            <person name="D'Ursi P."/>
            <person name="Orro A."/>
            <person name="Mezzelani A."/>
            <person name="Milanesi L."/>
        </authorList>
    </citation>
    <scope>NUCLEOTIDE SEQUENCE [LARGE SCALE GENOMIC DNA]</scope>
    <source>
        <strain evidence="2 3">R7</strain>
    </source>
</reference>
<dbReference type="Gene3D" id="3.30.1540.10">
    <property type="entry name" value="formyl-coa transferase, domain 3"/>
    <property type="match status" value="1"/>
</dbReference>
<dbReference type="Proteomes" id="UP000028488">
    <property type="component" value="Chromosome"/>
</dbReference>
<name>A0A076EM88_RHOOP</name>
<keyword evidence="1" id="KW-0808">Transferase</keyword>
<dbReference type="InterPro" id="IPR023606">
    <property type="entry name" value="CoA-Trfase_III_dom_1_sf"/>
</dbReference>
<dbReference type="SUPFAM" id="SSF89796">
    <property type="entry name" value="CoA-transferase family III (CaiB/BaiF)"/>
    <property type="match status" value="1"/>
</dbReference>